<dbReference type="Proteomes" id="UP000886998">
    <property type="component" value="Unassembled WGS sequence"/>
</dbReference>
<dbReference type="AlphaFoldDB" id="A0A8X6IXV2"/>
<reference evidence="1" key="1">
    <citation type="submission" date="2020-08" db="EMBL/GenBank/DDBJ databases">
        <title>Multicomponent nature underlies the extraordinary mechanical properties of spider dragline silk.</title>
        <authorList>
            <person name="Kono N."/>
            <person name="Nakamura H."/>
            <person name="Mori M."/>
            <person name="Yoshida Y."/>
            <person name="Ohtoshi R."/>
            <person name="Malay A.D."/>
            <person name="Moran D.A.P."/>
            <person name="Tomita M."/>
            <person name="Numata K."/>
            <person name="Arakawa K."/>
        </authorList>
    </citation>
    <scope>NUCLEOTIDE SEQUENCE</scope>
</reference>
<name>A0A8X6IXV2_9ARAC</name>
<organism evidence="1 2">
    <name type="scientific">Trichonephila inaurata madagascariensis</name>
    <dbReference type="NCBI Taxonomy" id="2747483"/>
    <lineage>
        <taxon>Eukaryota</taxon>
        <taxon>Metazoa</taxon>
        <taxon>Ecdysozoa</taxon>
        <taxon>Arthropoda</taxon>
        <taxon>Chelicerata</taxon>
        <taxon>Arachnida</taxon>
        <taxon>Araneae</taxon>
        <taxon>Araneomorphae</taxon>
        <taxon>Entelegynae</taxon>
        <taxon>Araneoidea</taxon>
        <taxon>Nephilidae</taxon>
        <taxon>Trichonephila</taxon>
        <taxon>Trichonephila inaurata</taxon>
    </lineage>
</organism>
<dbReference type="EMBL" id="BMAV01028171">
    <property type="protein sequence ID" value="GFS65582.1"/>
    <property type="molecule type" value="Genomic_DNA"/>
</dbReference>
<gene>
    <name evidence="1" type="ORF">TNIN_248001</name>
</gene>
<sequence>MLRNMCPNARSARNIKEKTRRKFLSIQKFPADLGKKVAFISFFWQRTSVNDRLFVQDIELAPFRTTAQSVITYEIHLCKNMEYQKNFGVVMDHPITKFNDEFLPKGKNIMLHHPFS</sequence>
<evidence type="ECO:0000313" key="2">
    <source>
        <dbReference type="Proteomes" id="UP000886998"/>
    </source>
</evidence>
<keyword evidence="2" id="KW-1185">Reference proteome</keyword>
<comment type="caution">
    <text evidence="1">The sequence shown here is derived from an EMBL/GenBank/DDBJ whole genome shotgun (WGS) entry which is preliminary data.</text>
</comment>
<accession>A0A8X6IXV2</accession>
<evidence type="ECO:0000313" key="1">
    <source>
        <dbReference type="EMBL" id="GFS65582.1"/>
    </source>
</evidence>
<protein>
    <submittedName>
        <fullName evidence="1">Uncharacterized protein</fullName>
    </submittedName>
</protein>
<proteinExistence type="predicted"/>